<accession>A0A2G9V135</accession>
<organism evidence="2 3">
    <name type="scientific">Teladorsagia circumcincta</name>
    <name type="common">Brown stomach worm</name>
    <name type="synonym">Ostertagia circumcincta</name>
    <dbReference type="NCBI Taxonomy" id="45464"/>
    <lineage>
        <taxon>Eukaryota</taxon>
        <taxon>Metazoa</taxon>
        <taxon>Ecdysozoa</taxon>
        <taxon>Nematoda</taxon>
        <taxon>Chromadorea</taxon>
        <taxon>Rhabditida</taxon>
        <taxon>Rhabditina</taxon>
        <taxon>Rhabditomorpha</taxon>
        <taxon>Strongyloidea</taxon>
        <taxon>Trichostrongylidae</taxon>
        <taxon>Teladorsagia</taxon>
    </lineage>
</organism>
<feature type="compositionally biased region" description="Basic and acidic residues" evidence="1">
    <location>
        <begin position="16"/>
        <end position="32"/>
    </location>
</feature>
<name>A0A2G9V135_TELCI</name>
<dbReference type="AlphaFoldDB" id="A0A2G9V135"/>
<evidence type="ECO:0000256" key="1">
    <source>
        <dbReference type="SAM" id="MobiDB-lite"/>
    </source>
</evidence>
<gene>
    <name evidence="2" type="ORF">TELCIR_01755</name>
</gene>
<evidence type="ECO:0000313" key="2">
    <source>
        <dbReference type="EMBL" id="PIO76187.1"/>
    </source>
</evidence>
<proteinExistence type="predicted"/>
<reference evidence="2 3" key="1">
    <citation type="submission" date="2015-09" db="EMBL/GenBank/DDBJ databases">
        <title>Draft genome of the parasitic nematode Teladorsagia circumcincta isolate WARC Sus (inbred).</title>
        <authorList>
            <person name="Mitreva M."/>
        </authorList>
    </citation>
    <scope>NUCLEOTIDE SEQUENCE [LARGE SCALE GENOMIC DNA]</scope>
    <source>
        <strain evidence="2 3">S</strain>
    </source>
</reference>
<keyword evidence="3" id="KW-1185">Reference proteome</keyword>
<dbReference type="Proteomes" id="UP000230423">
    <property type="component" value="Unassembled WGS sequence"/>
</dbReference>
<evidence type="ECO:0000313" key="3">
    <source>
        <dbReference type="Proteomes" id="UP000230423"/>
    </source>
</evidence>
<feature type="region of interest" description="Disordered" evidence="1">
    <location>
        <begin position="1"/>
        <end position="32"/>
    </location>
</feature>
<sequence length="110" mass="12308">MTNRAGTGLPILSRLVEGERTPGLDADGHPDQVSRFVLPPLPLGLRPPSPEPRSLLLNAPKKRRFRTSSSDSNMFDFSCLNRLLSSYETTRVTRYGEELLQLYSPSVDHL</sequence>
<dbReference type="EMBL" id="KZ345072">
    <property type="protein sequence ID" value="PIO76187.1"/>
    <property type="molecule type" value="Genomic_DNA"/>
</dbReference>
<protein>
    <submittedName>
        <fullName evidence="2">Uncharacterized protein</fullName>
    </submittedName>
</protein>